<organism evidence="1">
    <name type="scientific">Siphoviridae sp. ct4Am4</name>
    <dbReference type="NCBI Taxonomy" id="2826287"/>
    <lineage>
        <taxon>Viruses</taxon>
        <taxon>Duplodnaviria</taxon>
        <taxon>Heunggongvirae</taxon>
        <taxon>Uroviricota</taxon>
        <taxon>Caudoviricetes</taxon>
    </lineage>
</organism>
<accession>A0A8S5R1V6</accession>
<name>A0A8S5R1V6_9CAUD</name>
<proteinExistence type="predicted"/>
<evidence type="ECO:0000313" key="1">
    <source>
        <dbReference type="EMBL" id="DAE25075.1"/>
    </source>
</evidence>
<dbReference type="EMBL" id="BK015792">
    <property type="protein sequence ID" value="DAE25075.1"/>
    <property type="molecule type" value="Genomic_DNA"/>
</dbReference>
<reference evidence="1" key="1">
    <citation type="journal article" date="2021" name="Proc. Natl. Acad. Sci. U.S.A.">
        <title>A Catalog of Tens of Thousands of Viruses from Human Metagenomes Reveals Hidden Associations with Chronic Diseases.</title>
        <authorList>
            <person name="Tisza M.J."/>
            <person name="Buck C.B."/>
        </authorList>
    </citation>
    <scope>NUCLEOTIDE SEQUENCE</scope>
    <source>
        <strain evidence="1">Ct4Am4</strain>
    </source>
</reference>
<protein>
    <recommendedName>
        <fullName evidence="2">Terminase small subunit</fullName>
    </recommendedName>
</protein>
<sequence>MPTVDWERIRAEYIAGGASIRNLADKYGISKDAVGRRAKAEKWKETRDKTATKVRQRTNERIVAQKADEAANNAVIAARIRSKLLLRLESEIDALPGSIGTESAKDIVKSEKGSGRREVVSKHWRLRDLTAAYKDLTADMDLADVDTEDIDATREEVYGDEDT</sequence>
<evidence type="ECO:0008006" key="2">
    <source>
        <dbReference type="Google" id="ProtNLM"/>
    </source>
</evidence>